<protein>
    <recommendedName>
        <fullName evidence="3">CBS domain-containing protein</fullName>
    </recommendedName>
</protein>
<dbReference type="eggNOG" id="COG0517">
    <property type="taxonomic scope" value="Bacteria"/>
</dbReference>
<evidence type="ECO:0000256" key="1">
    <source>
        <dbReference type="ARBA" id="ARBA00023122"/>
    </source>
</evidence>
<feature type="domain" description="CBS" evidence="3">
    <location>
        <begin position="80"/>
        <end position="138"/>
    </location>
</feature>
<keyword evidence="5" id="KW-1185">Reference proteome</keyword>
<organism evidence="4 5">
    <name type="scientific">Candidatus Jettenia caeni</name>
    <dbReference type="NCBI Taxonomy" id="247490"/>
    <lineage>
        <taxon>Bacteria</taxon>
        <taxon>Pseudomonadati</taxon>
        <taxon>Planctomycetota</taxon>
        <taxon>Candidatus Brocadiia</taxon>
        <taxon>Candidatus Brocadiales</taxon>
        <taxon>Candidatus Brocadiaceae</taxon>
        <taxon>Candidatus Jettenia</taxon>
    </lineage>
</organism>
<dbReference type="OrthoDB" id="9790355at2"/>
<comment type="caution">
    <text evidence="4">The sequence shown here is derived from an EMBL/GenBank/DDBJ whole genome shotgun (WGS) entry which is preliminary data.</text>
</comment>
<dbReference type="CDD" id="cd04584">
    <property type="entry name" value="CBS_pair_AcuB_like"/>
    <property type="match status" value="1"/>
</dbReference>
<dbReference type="SMART" id="SM00116">
    <property type="entry name" value="CBS"/>
    <property type="match status" value="2"/>
</dbReference>
<feature type="domain" description="CBS" evidence="3">
    <location>
        <begin position="6"/>
        <end position="62"/>
    </location>
</feature>
<dbReference type="PANTHER" id="PTHR43080">
    <property type="entry name" value="CBS DOMAIN-CONTAINING PROTEIN CBSX3, MITOCHONDRIAL"/>
    <property type="match status" value="1"/>
</dbReference>
<reference evidence="4 5" key="1">
    <citation type="journal article" date="2012" name="FEBS Lett.">
        <title>Anammox organism KSU-1 expresses a NirK-type copper-containing nitrite reductase instead of a NirS-type with cytochrome cd1.</title>
        <authorList>
            <person name="Hira D."/>
            <person name="Toh H."/>
            <person name="Migita C.T."/>
            <person name="Okubo H."/>
            <person name="Nishiyama T."/>
            <person name="Hattori M."/>
            <person name="Furukawa K."/>
            <person name="Fujii T."/>
        </authorList>
    </citation>
    <scope>NUCLEOTIDE SEQUENCE [LARGE SCALE GENOMIC DNA]</scope>
</reference>
<dbReference type="InterPro" id="IPR000644">
    <property type="entry name" value="CBS_dom"/>
</dbReference>
<dbReference type="Gene3D" id="3.10.580.10">
    <property type="entry name" value="CBS-domain"/>
    <property type="match status" value="1"/>
</dbReference>
<dbReference type="Proteomes" id="UP000002985">
    <property type="component" value="Unassembled WGS sequence"/>
</dbReference>
<dbReference type="PANTHER" id="PTHR43080:SF2">
    <property type="entry name" value="CBS DOMAIN-CONTAINING PROTEIN"/>
    <property type="match status" value="1"/>
</dbReference>
<dbReference type="Pfam" id="PF00571">
    <property type="entry name" value="CBS"/>
    <property type="match status" value="2"/>
</dbReference>
<dbReference type="InterPro" id="IPR051257">
    <property type="entry name" value="Diverse_CBS-Domain"/>
</dbReference>
<evidence type="ECO:0000256" key="2">
    <source>
        <dbReference type="PROSITE-ProRule" id="PRU00703"/>
    </source>
</evidence>
<dbReference type="InterPro" id="IPR046342">
    <property type="entry name" value="CBS_dom_sf"/>
</dbReference>
<sequence>MLVKEMMKTQLVTLNADAKLGFANDIMYLGRIRHLPVMKGEDIVGILSQRDLYRASLTSILTNWRENKEFLDSVKVSEVMTKNVITVSPDTTVEEAAKIMIDKKVGCLPVVKDRNKLIGLITETDVLQYFIDEYQNKKKLNA</sequence>
<dbReference type="AlphaFoldDB" id="I3IJ06"/>
<dbReference type="SUPFAM" id="SSF54631">
    <property type="entry name" value="CBS-domain pair"/>
    <property type="match status" value="1"/>
</dbReference>
<name>I3IJ06_9BACT</name>
<keyword evidence="1 2" id="KW-0129">CBS domain</keyword>
<dbReference type="PROSITE" id="PS51371">
    <property type="entry name" value="CBS"/>
    <property type="match status" value="2"/>
</dbReference>
<evidence type="ECO:0000313" key="5">
    <source>
        <dbReference type="Proteomes" id="UP000002985"/>
    </source>
</evidence>
<gene>
    <name evidence="4" type="ORF">KSU1_C0105</name>
</gene>
<evidence type="ECO:0000259" key="3">
    <source>
        <dbReference type="PROSITE" id="PS51371"/>
    </source>
</evidence>
<accession>I3IJ06</accession>
<evidence type="ECO:0000313" key="4">
    <source>
        <dbReference type="EMBL" id="GAB61701.1"/>
    </source>
</evidence>
<dbReference type="STRING" id="247490.KSU1_C0105"/>
<proteinExistence type="predicted"/>
<dbReference type="EMBL" id="BAFH01000003">
    <property type="protein sequence ID" value="GAB61701.1"/>
    <property type="molecule type" value="Genomic_DNA"/>
</dbReference>